<accession>A0A8H4P9P4</accession>
<dbReference type="InterPro" id="IPR032675">
    <property type="entry name" value="LRR_dom_sf"/>
</dbReference>
<dbReference type="InterPro" id="IPR006553">
    <property type="entry name" value="Leu-rich_rpt_Cys-con_subtyp"/>
</dbReference>
<reference evidence="3" key="1">
    <citation type="submission" date="2020-01" db="EMBL/GenBank/DDBJ databases">
        <title>Identification and distribution of gene clusters putatively required for synthesis of sphingolipid metabolism inhibitors in phylogenetically diverse species of the filamentous fungus Fusarium.</title>
        <authorList>
            <person name="Kim H.-S."/>
            <person name="Busman M."/>
            <person name="Brown D.W."/>
            <person name="Divon H."/>
            <person name="Uhlig S."/>
            <person name="Proctor R.H."/>
        </authorList>
    </citation>
    <scope>NUCLEOTIDE SEQUENCE</scope>
    <source>
        <strain evidence="3">NRRL 53441</strain>
    </source>
</reference>
<dbReference type="FunFam" id="3.80.10.10:FF:000601">
    <property type="entry name" value="DNA repair protein Rad7, protein"/>
    <property type="match status" value="1"/>
</dbReference>
<dbReference type="SMART" id="SM00367">
    <property type="entry name" value="LRR_CC"/>
    <property type="match status" value="5"/>
</dbReference>
<sequence>MDNLTDLLALSMDPLTDFLASHNISAAQIRSSAEARRRQAATENAAEDENGNGESSAAGARSGRRSSRNGDDEASLKRKREEEKKLSKIKESKAFKKRKKQTDDSDDEIARALMEQGSGPMPGQMENCEICEKRFTVTPYSVAGPNGGLLCAPCGREIAKERQGAQKKKPKKQANVGGVGRRRAIQSRILDGDVGTKSLATLCVQTLAKNVELADSLGDLPDHLIDKIARMFSKRRLLKPETLPLFVQPSTENLHIYDGAKLGEQDYISIFQTASQLKNLKIRCGIQFKDEVMDYLLSRDTALETFYLHGANLLSEEKWHEFFKAKGQQLKGIQVYYTDNHFGDESIAMLRDHCPNLKRLKVENNQKLTNDGVKTIAELSALEHLGLQLQNKTRTDAYMKVISSIGANLQTLSLKIVPSVDDGVLRSIHDHCRSLTKFRITDSEHMTDHGFVQLFTNWANPPLHFVDLQKCRQIDASKPRENPDNIGLCSEGFKALMDHSGHKLQHLNIHACRHISREAFEEVFHKDAHYPELKELEISFCEEVTDFILGSIFRACPNIREVNVFGCMKVKDVRVPRGVILVGVPNAQGMVVEGSHD</sequence>
<evidence type="ECO:0000256" key="1">
    <source>
        <dbReference type="SAM" id="MobiDB-lite"/>
    </source>
</evidence>
<dbReference type="OrthoDB" id="1924287at2759"/>
<dbReference type="AlphaFoldDB" id="A0A8H4P9P4"/>
<organism evidence="3 4">
    <name type="scientific">Fusarium austroafricanum</name>
    <dbReference type="NCBI Taxonomy" id="2364996"/>
    <lineage>
        <taxon>Eukaryota</taxon>
        <taxon>Fungi</taxon>
        <taxon>Dikarya</taxon>
        <taxon>Ascomycota</taxon>
        <taxon>Pezizomycotina</taxon>
        <taxon>Sordariomycetes</taxon>
        <taxon>Hypocreomycetidae</taxon>
        <taxon>Hypocreales</taxon>
        <taxon>Nectriaceae</taxon>
        <taxon>Fusarium</taxon>
        <taxon>Fusarium concolor species complex</taxon>
    </lineage>
</organism>
<dbReference type="EMBL" id="JAADJG010000165">
    <property type="protein sequence ID" value="KAF4453032.1"/>
    <property type="molecule type" value="Genomic_DNA"/>
</dbReference>
<dbReference type="Proteomes" id="UP000605986">
    <property type="component" value="Unassembled WGS sequence"/>
</dbReference>
<protein>
    <recommendedName>
        <fullName evidence="2">DNA repair protein rhp7 treble clef domain-containing protein</fullName>
    </recommendedName>
</protein>
<feature type="compositionally biased region" description="Low complexity" evidence="1">
    <location>
        <begin position="52"/>
        <end position="61"/>
    </location>
</feature>
<dbReference type="GO" id="GO:0031146">
    <property type="term" value="P:SCF-dependent proteasomal ubiquitin-dependent protein catabolic process"/>
    <property type="evidence" value="ECO:0007669"/>
    <property type="project" value="TreeGrafter"/>
</dbReference>
<feature type="compositionally biased region" description="Basic and acidic residues" evidence="1">
    <location>
        <begin position="68"/>
        <end position="94"/>
    </location>
</feature>
<keyword evidence="4" id="KW-1185">Reference proteome</keyword>
<name>A0A8H4P9P4_9HYPO</name>
<dbReference type="PANTHER" id="PTHR13318">
    <property type="entry name" value="PARTNER OF PAIRED, ISOFORM B-RELATED"/>
    <property type="match status" value="1"/>
</dbReference>
<dbReference type="SUPFAM" id="SSF52047">
    <property type="entry name" value="RNI-like"/>
    <property type="match status" value="1"/>
</dbReference>
<dbReference type="GO" id="GO:0019005">
    <property type="term" value="C:SCF ubiquitin ligase complex"/>
    <property type="evidence" value="ECO:0007669"/>
    <property type="project" value="TreeGrafter"/>
</dbReference>
<dbReference type="Pfam" id="PF13516">
    <property type="entry name" value="LRR_6"/>
    <property type="match status" value="1"/>
</dbReference>
<feature type="region of interest" description="Disordered" evidence="1">
    <location>
        <begin position="161"/>
        <end position="180"/>
    </location>
</feature>
<evidence type="ECO:0000313" key="4">
    <source>
        <dbReference type="Proteomes" id="UP000605986"/>
    </source>
</evidence>
<feature type="domain" description="DNA repair protein rhp7 treble clef" evidence="2">
    <location>
        <begin position="122"/>
        <end position="159"/>
    </location>
</feature>
<proteinExistence type="predicted"/>
<dbReference type="FunFam" id="3.80.10.10:FF:000632">
    <property type="entry name" value="DNA repair protein Rad7, protein"/>
    <property type="match status" value="1"/>
</dbReference>
<feature type="region of interest" description="Disordered" evidence="1">
    <location>
        <begin position="29"/>
        <end position="107"/>
    </location>
</feature>
<dbReference type="InterPro" id="IPR056451">
    <property type="entry name" value="Znf_Tbcl_Rhp7"/>
</dbReference>
<dbReference type="InterPro" id="IPR001611">
    <property type="entry name" value="Leu-rich_rpt"/>
</dbReference>
<evidence type="ECO:0000313" key="3">
    <source>
        <dbReference type="EMBL" id="KAF4453032.1"/>
    </source>
</evidence>
<dbReference type="PANTHER" id="PTHR13318:SF234">
    <property type="entry name" value="RNI-LIKE PROTEIN"/>
    <property type="match status" value="1"/>
</dbReference>
<dbReference type="Gene3D" id="3.80.10.10">
    <property type="entry name" value="Ribonuclease Inhibitor"/>
    <property type="match status" value="2"/>
</dbReference>
<comment type="caution">
    <text evidence="3">The sequence shown here is derived from an EMBL/GenBank/DDBJ whole genome shotgun (WGS) entry which is preliminary data.</text>
</comment>
<evidence type="ECO:0000259" key="2">
    <source>
        <dbReference type="Pfam" id="PF23550"/>
    </source>
</evidence>
<dbReference type="Pfam" id="PF23550">
    <property type="entry name" value="zf_Tbcl_Rhp7"/>
    <property type="match status" value="1"/>
</dbReference>
<gene>
    <name evidence="3" type="ORF">F53441_4263</name>
</gene>